<dbReference type="AlphaFoldDB" id="A0AAD8E3D1"/>
<feature type="non-terminal residue" evidence="1">
    <location>
        <position position="1"/>
    </location>
</feature>
<dbReference type="Proteomes" id="UP001233999">
    <property type="component" value="Unassembled WGS sequence"/>
</dbReference>
<dbReference type="EMBL" id="JASPKZ010000532">
    <property type="protein sequence ID" value="KAJ9599769.1"/>
    <property type="molecule type" value="Genomic_DNA"/>
</dbReference>
<dbReference type="EMBL" id="JASPKZ010010240">
    <property type="protein sequence ID" value="KAJ9575082.1"/>
    <property type="molecule type" value="Genomic_DNA"/>
</dbReference>
<comment type="caution">
    <text evidence="1">The sequence shown here is derived from an EMBL/GenBank/DDBJ whole genome shotgun (WGS) entry which is preliminary data.</text>
</comment>
<organism evidence="1 3">
    <name type="scientific">Diploptera punctata</name>
    <name type="common">Pacific beetle cockroach</name>
    <dbReference type="NCBI Taxonomy" id="6984"/>
    <lineage>
        <taxon>Eukaryota</taxon>
        <taxon>Metazoa</taxon>
        <taxon>Ecdysozoa</taxon>
        <taxon>Arthropoda</taxon>
        <taxon>Hexapoda</taxon>
        <taxon>Insecta</taxon>
        <taxon>Pterygota</taxon>
        <taxon>Neoptera</taxon>
        <taxon>Polyneoptera</taxon>
        <taxon>Dictyoptera</taxon>
        <taxon>Blattodea</taxon>
        <taxon>Blaberoidea</taxon>
        <taxon>Blaberidae</taxon>
        <taxon>Diplopterinae</taxon>
        <taxon>Diploptera</taxon>
    </lineage>
</organism>
<reference evidence="1" key="1">
    <citation type="journal article" date="2023" name="IScience">
        <title>Live-bearing cockroach genome reveals convergent evolutionary mechanisms linked to viviparity in insects and beyond.</title>
        <authorList>
            <person name="Fouks B."/>
            <person name="Harrison M.C."/>
            <person name="Mikhailova A.A."/>
            <person name="Marchal E."/>
            <person name="English S."/>
            <person name="Carruthers M."/>
            <person name="Jennings E.C."/>
            <person name="Chiamaka E.L."/>
            <person name="Frigard R.A."/>
            <person name="Pippel M."/>
            <person name="Attardo G.M."/>
            <person name="Benoit J.B."/>
            <person name="Bornberg-Bauer E."/>
            <person name="Tobe S.S."/>
        </authorList>
    </citation>
    <scope>NUCLEOTIDE SEQUENCE</scope>
    <source>
        <strain evidence="1">Stay&amp;Tobe</strain>
    </source>
</reference>
<evidence type="ECO:0000313" key="3">
    <source>
        <dbReference type="Proteomes" id="UP001233999"/>
    </source>
</evidence>
<name>A0AAD8E3D1_DIPPU</name>
<reference evidence="1" key="2">
    <citation type="submission" date="2023-05" db="EMBL/GenBank/DDBJ databases">
        <authorList>
            <person name="Fouks B."/>
        </authorList>
    </citation>
    <scope>NUCLEOTIDE SEQUENCE</scope>
    <source>
        <strain evidence="1">Stay&amp;Tobe</strain>
        <tissue evidence="1">Testes</tissue>
    </source>
</reference>
<protein>
    <submittedName>
        <fullName evidence="1">Uncharacterized protein</fullName>
    </submittedName>
</protein>
<accession>A0AAD8E3D1</accession>
<evidence type="ECO:0000313" key="1">
    <source>
        <dbReference type="EMBL" id="KAJ9575082.1"/>
    </source>
</evidence>
<proteinExistence type="predicted"/>
<feature type="non-terminal residue" evidence="1">
    <location>
        <position position="56"/>
    </location>
</feature>
<evidence type="ECO:0000313" key="2">
    <source>
        <dbReference type="EMBL" id="KAJ9599769.1"/>
    </source>
</evidence>
<sequence length="56" mass="6412">NTFSPYSPAWTPRFDILPQNVTLPAFVPQDHAHTTFLILNNGQMPLMFKFLPPKIT</sequence>
<keyword evidence="3" id="KW-1185">Reference proteome</keyword>
<gene>
    <name evidence="1" type="ORF">L9F63_007743</name>
    <name evidence="2" type="ORF">L9F63_026384</name>
</gene>